<sequence>MKNYLVESVTLENGEIIAYRQTGKKSKTLILIHGNMSSSVHFQTLMTELEAEFHVVAVDLSGFGDSAYRHPKKRLALYASEVAEVISKLQLNKVAVLGWSTGGGVALELAVQLPEKISQVYLLDSVGVKGFEMYQKDEGLQPIFTQRLKTEEEIAADPVQVLPILKAYEKKDTEFIKLVWNSSIYLDKQPPLAEYELYLEAILKQRNLVDIDLALVHFNITNESNGVAPGSNHLAKIKCPVTIFHGEKNLIVPLAEAEATKKLLGEQAELIVFPQGGHSLVTDDLQGLGQKIRETYGKGAV</sequence>
<dbReference type="Gene3D" id="3.40.50.1820">
    <property type="entry name" value="alpha/beta hydrolase"/>
    <property type="match status" value="1"/>
</dbReference>
<dbReference type="PRINTS" id="PR00111">
    <property type="entry name" value="ABHYDROLASE"/>
</dbReference>
<dbReference type="OrthoDB" id="9808398at2"/>
<reference evidence="2 3" key="1">
    <citation type="submission" date="2017-05" db="EMBL/GenBank/DDBJ databases">
        <title>Vagococcus spp. assemblies.</title>
        <authorList>
            <person name="Gulvik C.A."/>
        </authorList>
    </citation>
    <scope>NUCLEOTIDE SEQUENCE [LARGE SCALE GENOMIC DNA]</scope>
    <source>
        <strain evidence="2 3">NCFB 2777</strain>
    </source>
</reference>
<dbReference type="SUPFAM" id="SSF53474">
    <property type="entry name" value="alpha/beta-Hydrolases"/>
    <property type="match status" value="1"/>
</dbReference>
<dbReference type="PANTHER" id="PTHR43689:SF8">
    <property type="entry name" value="ALPHA_BETA-HYDROLASES SUPERFAMILY PROTEIN"/>
    <property type="match status" value="1"/>
</dbReference>
<name>A0A429ZVP6_9ENTE</name>
<protein>
    <submittedName>
        <fullName evidence="2">Alpha/beta hydrolase</fullName>
    </submittedName>
</protein>
<dbReference type="InterPro" id="IPR000073">
    <property type="entry name" value="AB_hydrolase_1"/>
</dbReference>
<dbReference type="PANTHER" id="PTHR43689">
    <property type="entry name" value="HYDROLASE"/>
    <property type="match status" value="1"/>
</dbReference>
<evidence type="ECO:0000313" key="3">
    <source>
        <dbReference type="Proteomes" id="UP000287239"/>
    </source>
</evidence>
<dbReference type="RefSeq" id="WP_126777955.1">
    <property type="nucleotide sequence ID" value="NZ_NGJU01000001.1"/>
</dbReference>
<evidence type="ECO:0000313" key="2">
    <source>
        <dbReference type="EMBL" id="RST97834.1"/>
    </source>
</evidence>
<proteinExistence type="predicted"/>
<dbReference type="Proteomes" id="UP000287239">
    <property type="component" value="Unassembled WGS sequence"/>
</dbReference>
<feature type="domain" description="AB hydrolase-1" evidence="1">
    <location>
        <begin position="28"/>
        <end position="281"/>
    </location>
</feature>
<dbReference type="AlphaFoldDB" id="A0A429ZVP6"/>
<dbReference type="InterPro" id="IPR029058">
    <property type="entry name" value="AB_hydrolase_fold"/>
</dbReference>
<evidence type="ECO:0000259" key="1">
    <source>
        <dbReference type="Pfam" id="PF00561"/>
    </source>
</evidence>
<keyword evidence="2" id="KW-0378">Hydrolase</keyword>
<accession>A0A429ZVP6</accession>
<dbReference type="EMBL" id="NGJU01000001">
    <property type="protein sequence ID" value="RST97834.1"/>
    <property type="molecule type" value="Genomic_DNA"/>
</dbReference>
<comment type="caution">
    <text evidence="2">The sequence shown here is derived from an EMBL/GenBank/DDBJ whole genome shotgun (WGS) entry which is preliminary data.</text>
</comment>
<dbReference type="Pfam" id="PF00561">
    <property type="entry name" value="Abhydrolase_1"/>
    <property type="match status" value="1"/>
</dbReference>
<gene>
    <name evidence="2" type="ORF">CBF35_00645</name>
</gene>
<keyword evidence="3" id="KW-1185">Reference proteome</keyword>
<dbReference type="GO" id="GO:0016787">
    <property type="term" value="F:hydrolase activity"/>
    <property type="evidence" value="ECO:0007669"/>
    <property type="project" value="UniProtKB-KW"/>
</dbReference>
<organism evidence="2 3">
    <name type="scientific">Vagococcus salmoninarum</name>
    <dbReference type="NCBI Taxonomy" id="2739"/>
    <lineage>
        <taxon>Bacteria</taxon>
        <taxon>Bacillati</taxon>
        <taxon>Bacillota</taxon>
        <taxon>Bacilli</taxon>
        <taxon>Lactobacillales</taxon>
        <taxon>Enterococcaceae</taxon>
        <taxon>Vagococcus</taxon>
    </lineage>
</organism>
<dbReference type="GeneID" id="98566860"/>